<gene>
    <name evidence="2" type="ORF">LI82_07370</name>
</gene>
<evidence type="ECO:0000313" key="2">
    <source>
        <dbReference type="EMBL" id="KGK98663.1"/>
    </source>
</evidence>
<evidence type="ECO:0008006" key="4">
    <source>
        <dbReference type="Google" id="ProtNLM"/>
    </source>
</evidence>
<feature type="region of interest" description="Disordered" evidence="1">
    <location>
        <begin position="55"/>
        <end position="91"/>
    </location>
</feature>
<dbReference type="RefSeq" id="WP_048194486.1">
    <property type="nucleotide sequence ID" value="NZ_JRHO01000013.1"/>
</dbReference>
<organism evidence="2 3">
    <name type="scientific">Methanococcoides methylutens</name>
    <dbReference type="NCBI Taxonomy" id="2226"/>
    <lineage>
        <taxon>Archaea</taxon>
        <taxon>Methanobacteriati</taxon>
        <taxon>Methanobacteriota</taxon>
        <taxon>Stenosarchaea group</taxon>
        <taxon>Methanomicrobia</taxon>
        <taxon>Methanosarcinales</taxon>
        <taxon>Methanosarcinaceae</taxon>
        <taxon>Methanococcoides</taxon>
    </lineage>
</organism>
<dbReference type="InterPro" id="IPR026453">
    <property type="entry name" value="PGF_pre_PGF"/>
</dbReference>
<dbReference type="EMBL" id="JRHO01000013">
    <property type="protein sequence ID" value="KGK98663.1"/>
    <property type="molecule type" value="Genomic_DNA"/>
</dbReference>
<comment type="caution">
    <text evidence="2">The sequence shown here is derived from an EMBL/GenBank/DDBJ whole genome shotgun (WGS) entry which is preliminary data.</text>
</comment>
<accession>A0A099T3A0</accession>
<evidence type="ECO:0000313" key="3">
    <source>
        <dbReference type="Proteomes" id="UP000029859"/>
    </source>
</evidence>
<evidence type="ECO:0000256" key="1">
    <source>
        <dbReference type="SAM" id="MobiDB-lite"/>
    </source>
</evidence>
<dbReference type="AlphaFoldDB" id="A0A099T3A0"/>
<sequence length="112" mass="12000">MLTNSAIEETLISFDIPTINASKNNMKIGEDDSYVYFEAETPGFSPFAIAADVEDGSSINTDDPSDDIYDSDNAGASEEEPTTDEPNGIPGISPVTSILILVFACIFRKGKN</sequence>
<keyword evidence="3" id="KW-1185">Reference proteome</keyword>
<dbReference type="NCBIfam" id="TIGR04213">
    <property type="entry name" value="PGF_pre_PGF"/>
    <property type="match status" value="1"/>
</dbReference>
<name>A0A099T3A0_METMT</name>
<reference evidence="2 3" key="1">
    <citation type="submission" date="2014-09" db="EMBL/GenBank/DDBJ databases">
        <title>Draft genome sequence of an obligately methylotrophic methanogen, Methanococcoides methylutens, isolated from marine sediment.</title>
        <authorList>
            <person name="Guan Y."/>
            <person name="Ngugi D.K."/>
            <person name="Blom J."/>
            <person name="Ali S."/>
            <person name="Ferry J.G."/>
            <person name="Stingl U."/>
        </authorList>
    </citation>
    <scope>NUCLEOTIDE SEQUENCE [LARGE SCALE GENOMIC DNA]</scope>
    <source>
        <strain evidence="2 3">DSM 2657</strain>
    </source>
</reference>
<protein>
    <recommendedName>
        <fullName evidence="4">PGF-CTERM sorting domain-containing protein</fullName>
    </recommendedName>
</protein>
<proteinExistence type="predicted"/>
<dbReference type="Proteomes" id="UP000029859">
    <property type="component" value="Unassembled WGS sequence"/>
</dbReference>